<sequence length="68" mass="7895">MVYTWRVPVNKKRRIIKDREERGCVVSPVVFAANEEIEISSRNMYTLRQREGSTKTLLLVKAKATGDR</sequence>
<name>A0AAV2MXM6_9HYME</name>
<organism evidence="1 2">
    <name type="scientific">Lasius platythorax</name>
    <dbReference type="NCBI Taxonomy" id="488582"/>
    <lineage>
        <taxon>Eukaryota</taxon>
        <taxon>Metazoa</taxon>
        <taxon>Ecdysozoa</taxon>
        <taxon>Arthropoda</taxon>
        <taxon>Hexapoda</taxon>
        <taxon>Insecta</taxon>
        <taxon>Pterygota</taxon>
        <taxon>Neoptera</taxon>
        <taxon>Endopterygota</taxon>
        <taxon>Hymenoptera</taxon>
        <taxon>Apocrita</taxon>
        <taxon>Aculeata</taxon>
        <taxon>Formicoidea</taxon>
        <taxon>Formicidae</taxon>
        <taxon>Formicinae</taxon>
        <taxon>Lasius</taxon>
        <taxon>Lasius</taxon>
    </lineage>
</organism>
<protein>
    <submittedName>
        <fullName evidence="1">Uncharacterized protein</fullName>
    </submittedName>
</protein>
<dbReference type="EMBL" id="CAXIPU020000424">
    <property type="protein sequence ID" value="CAL1671796.1"/>
    <property type="molecule type" value="Genomic_DNA"/>
</dbReference>
<reference evidence="1" key="1">
    <citation type="submission" date="2024-04" db="EMBL/GenBank/DDBJ databases">
        <authorList>
            <consortium name="Molecular Ecology Group"/>
        </authorList>
    </citation>
    <scope>NUCLEOTIDE SEQUENCE</scope>
</reference>
<keyword evidence="2" id="KW-1185">Reference proteome</keyword>
<proteinExistence type="predicted"/>
<dbReference type="Proteomes" id="UP001497644">
    <property type="component" value="Unassembled WGS sequence"/>
</dbReference>
<evidence type="ECO:0000313" key="1">
    <source>
        <dbReference type="EMBL" id="CAL1671796.1"/>
    </source>
</evidence>
<dbReference type="AlphaFoldDB" id="A0AAV2MXM6"/>
<gene>
    <name evidence="1" type="ORF">LPLAT_LOCUS5220</name>
</gene>
<accession>A0AAV2MXM6</accession>
<evidence type="ECO:0000313" key="2">
    <source>
        <dbReference type="Proteomes" id="UP001497644"/>
    </source>
</evidence>
<comment type="caution">
    <text evidence="1">The sequence shown here is derived from an EMBL/GenBank/DDBJ whole genome shotgun (WGS) entry which is preliminary data.</text>
</comment>